<evidence type="ECO:0000256" key="3">
    <source>
        <dbReference type="ARBA" id="ARBA00004406"/>
    </source>
</evidence>
<keyword evidence="15" id="KW-0812">Transmembrane</keyword>
<dbReference type="InterPro" id="IPR002401">
    <property type="entry name" value="Cyt_P450_E_grp-I"/>
</dbReference>
<dbReference type="GO" id="GO:0016705">
    <property type="term" value="F:oxidoreductase activity, acting on paired donors, with incorporation or reduction of molecular oxygen"/>
    <property type="evidence" value="ECO:0007669"/>
    <property type="project" value="InterPro"/>
</dbReference>
<dbReference type="FunFam" id="1.10.630.10:FF:000042">
    <property type="entry name" value="Cytochrome P450"/>
    <property type="match status" value="1"/>
</dbReference>
<keyword evidence="12 15" id="KW-0472">Membrane</keyword>
<sequence>MIVQLQDFLFSKLFWAALVLVAAYLYLKLFVYNYWDKVKVPNAPPNVILGNINRDFLIGKVTIGEMVKQYYDQFCKQPFFGIYVFHNPILFVNDPELIRLILVKDFNYFSDRGIHSNLETDPMSYNLFRLPGDKWRHLRTKLTPIFTSGKLKQLYPLVVEVSRELVDVFDKNLEQSDVIDVRDLIERFITDSISNVAFGFNCNSLKNPSNEFRRHGILGTDMGKYTAVLSIFGSNILDFWRLPVFKQSVNKFFIQIFKQVVQHRIEESVVRNDFINSLMTLTDCKSDVEKLFSEKLNMLEAAAQVFVFFIAGFETTSTTLTYCFHELARYPKVQEKLQREIDEVAKYPGSFTYENVMNMKYLDMVFNEALRKHPPVPFVNRLCTKDYTIPGTSICLPKGMRLAISVSGLQNDPDIYPDPDVFEPERFSKENSAKRNSYYFLPFGEGPRICIAKRIAFMQGKIALITLLSRYNFSLCKDTPIPLPYSNRTFLQVTDYKLNLKVIKRQSH</sequence>
<dbReference type="GO" id="GO:0020037">
    <property type="term" value="F:heme binding"/>
    <property type="evidence" value="ECO:0007669"/>
    <property type="project" value="InterPro"/>
</dbReference>
<dbReference type="PANTHER" id="PTHR24292">
    <property type="entry name" value="CYTOCHROME P450"/>
    <property type="match status" value="1"/>
</dbReference>
<feature type="binding site" description="axial binding residue" evidence="13">
    <location>
        <position position="450"/>
    </location>
    <ligand>
        <name>heme</name>
        <dbReference type="ChEBI" id="CHEBI:30413"/>
    </ligand>
    <ligandPart>
        <name>Fe</name>
        <dbReference type="ChEBI" id="CHEBI:18248"/>
    </ligandPart>
</feature>
<keyword evidence="11 14" id="KW-0503">Monooxygenase</keyword>
<dbReference type="InterPro" id="IPR001128">
    <property type="entry name" value="Cyt_P450"/>
</dbReference>
<keyword evidence="7" id="KW-0256">Endoplasmic reticulum</keyword>
<evidence type="ECO:0000256" key="7">
    <source>
        <dbReference type="ARBA" id="ARBA00022824"/>
    </source>
</evidence>
<evidence type="ECO:0000256" key="10">
    <source>
        <dbReference type="ARBA" id="ARBA00023004"/>
    </source>
</evidence>
<reference evidence="16 17" key="1">
    <citation type="submission" date="2020-02" db="EMBL/GenBank/DDBJ databases">
        <authorList>
            <person name="Ferguson B K."/>
        </authorList>
    </citation>
    <scope>NUCLEOTIDE SEQUENCE [LARGE SCALE GENOMIC DNA]</scope>
</reference>
<dbReference type="OrthoDB" id="2789670at2759"/>
<keyword evidence="15" id="KW-1133">Transmembrane helix</keyword>
<keyword evidence="10 13" id="KW-0408">Iron</keyword>
<dbReference type="SUPFAM" id="SSF48264">
    <property type="entry name" value="Cytochrome P450"/>
    <property type="match status" value="1"/>
</dbReference>
<feature type="transmembrane region" description="Helical" evidence="15">
    <location>
        <begin position="12"/>
        <end position="35"/>
    </location>
</feature>
<evidence type="ECO:0000256" key="5">
    <source>
        <dbReference type="ARBA" id="ARBA00022617"/>
    </source>
</evidence>
<evidence type="ECO:0000256" key="9">
    <source>
        <dbReference type="ARBA" id="ARBA00023002"/>
    </source>
</evidence>
<dbReference type="InterPro" id="IPR017972">
    <property type="entry name" value="Cyt_P450_CS"/>
</dbReference>
<comment type="cofactor">
    <cofactor evidence="1 13">
        <name>heme</name>
        <dbReference type="ChEBI" id="CHEBI:30413"/>
    </cofactor>
</comment>
<evidence type="ECO:0000313" key="17">
    <source>
        <dbReference type="Proteomes" id="UP000479190"/>
    </source>
</evidence>
<evidence type="ECO:0008006" key="18">
    <source>
        <dbReference type="Google" id="ProtNLM"/>
    </source>
</evidence>
<dbReference type="InterPro" id="IPR036396">
    <property type="entry name" value="Cyt_P450_sf"/>
</dbReference>
<evidence type="ECO:0000256" key="2">
    <source>
        <dbReference type="ARBA" id="ARBA00004174"/>
    </source>
</evidence>
<evidence type="ECO:0000256" key="6">
    <source>
        <dbReference type="ARBA" id="ARBA00022723"/>
    </source>
</evidence>
<evidence type="ECO:0000313" key="16">
    <source>
        <dbReference type="EMBL" id="CAB0041237.1"/>
    </source>
</evidence>
<keyword evidence="9 14" id="KW-0560">Oxidoreductase</keyword>
<evidence type="ECO:0000256" key="15">
    <source>
        <dbReference type="SAM" id="Phobius"/>
    </source>
</evidence>
<evidence type="ECO:0000256" key="11">
    <source>
        <dbReference type="ARBA" id="ARBA00023033"/>
    </source>
</evidence>
<comment type="subcellular location">
    <subcellularLocation>
        <location evidence="3">Endoplasmic reticulum membrane</location>
        <topology evidence="3">Peripheral membrane protein</topology>
    </subcellularLocation>
    <subcellularLocation>
        <location evidence="2">Microsome membrane</location>
        <topology evidence="2">Peripheral membrane protein</topology>
    </subcellularLocation>
</comment>
<dbReference type="AlphaFoldDB" id="A0A6H5IV34"/>
<proteinExistence type="inferred from homology"/>
<evidence type="ECO:0000256" key="14">
    <source>
        <dbReference type="RuleBase" id="RU000461"/>
    </source>
</evidence>
<name>A0A6H5IV34_9HYME</name>
<evidence type="ECO:0000256" key="1">
    <source>
        <dbReference type="ARBA" id="ARBA00001971"/>
    </source>
</evidence>
<comment type="similarity">
    <text evidence="4 14">Belongs to the cytochrome P450 family.</text>
</comment>
<accession>A0A6H5IV34</accession>
<dbReference type="GO" id="GO:0004497">
    <property type="term" value="F:monooxygenase activity"/>
    <property type="evidence" value="ECO:0007669"/>
    <property type="project" value="UniProtKB-KW"/>
</dbReference>
<keyword evidence="6 13" id="KW-0479">Metal-binding</keyword>
<keyword evidence="8" id="KW-0492">Microsome</keyword>
<gene>
    <name evidence="16" type="ORF">TBRA_LOCUS12913</name>
</gene>
<dbReference type="PROSITE" id="PS00086">
    <property type="entry name" value="CYTOCHROME_P450"/>
    <property type="match status" value="1"/>
</dbReference>
<dbReference type="PRINTS" id="PR00463">
    <property type="entry name" value="EP450I"/>
</dbReference>
<organism evidence="16 17">
    <name type="scientific">Trichogramma brassicae</name>
    <dbReference type="NCBI Taxonomy" id="86971"/>
    <lineage>
        <taxon>Eukaryota</taxon>
        <taxon>Metazoa</taxon>
        <taxon>Ecdysozoa</taxon>
        <taxon>Arthropoda</taxon>
        <taxon>Hexapoda</taxon>
        <taxon>Insecta</taxon>
        <taxon>Pterygota</taxon>
        <taxon>Neoptera</taxon>
        <taxon>Endopterygota</taxon>
        <taxon>Hymenoptera</taxon>
        <taxon>Apocrita</taxon>
        <taxon>Proctotrupomorpha</taxon>
        <taxon>Chalcidoidea</taxon>
        <taxon>Trichogrammatidae</taxon>
        <taxon>Trichogramma</taxon>
    </lineage>
</organism>
<keyword evidence="5 13" id="KW-0349">Heme</keyword>
<dbReference type="EMBL" id="CADCXV010001102">
    <property type="protein sequence ID" value="CAB0041237.1"/>
    <property type="molecule type" value="Genomic_DNA"/>
</dbReference>
<dbReference type="Gene3D" id="1.10.630.10">
    <property type="entry name" value="Cytochrome P450"/>
    <property type="match status" value="1"/>
</dbReference>
<dbReference type="GO" id="GO:0005506">
    <property type="term" value="F:iron ion binding"/>
    <property type="evidence" value="ECO:0007669"/>
    <property type="project" value="InterPro"/>
</dbReference>
<dbReference type="PRINTS" id="PR00385">
    <property type="entry name" value="P450"/>
</dbReference>
<evidence type="ECO:0000256" key="4">
    <source>
        <dbReference type="ARBA" id="ARBA00010617"/>
    </source>
</evidence>
<dbReference type="CDD" id="cd11056">
    <property type="entry name" value="CYP6-like"/>
    <property type="match status" value="1"/>
</dbReference>
<evidence type="ECO:0000256" key="8">
    <source>
        <dbReference type="ARBA" id="ARBA00022848"/>
    </source>
</evidence>
<dbReference type="PANTHER" id="PTHR24292:SF54">
    <property type="entry name" value="CYP9F3-RELATED"/>
    <property type="match status" value="1"/>
</dbReference>
<dbReference type="Proteomes" id="UP000479190">
    <property type="component" value="Unassembled WGS sequence"/>
</dbReference>
<evidence type="ECO:0000256" key="12">
    <source>
        <dbReference type="ARBA" id="ARBA00023136"/>
    </source>
</evidence>
<evidence type="ECO:0000256" key="13">
    <source>
        <dbReference type="PIRSR" id="PIRSR602401-1"/>
    </source>
</evidence>
<dbReference type="GO" id="GO:0005789">
    <property type="term" value="C:endoplasmic reticulum membrane"/>
    <property type="evidence" value="ECO:0007669"/>
    <property type="project" value="UniProtKB-SubCell"/>
</dbReference>
<keyword evidence="17" id="KW-1185">Reference proteome</keyword>
<protein>
    <recommendedName>
        <fullName evidence="18">Cytochrome P450</fullName>
    </recommendedName>
</protein>
<dbReference type="InterPro" id="IPR050476">
    <property type="entry name" value="Insect_CytP450_Detox"/>
</dbReference>
<dbReference type="Pfam" id="PF00067">
    <property type="entry name" value="p450"/>
    <property type="match status" value="1"/>
</dbReference>